<organism evidence="1 2">
    <name type="scientific">Flavobacterium psychrophilum</name>
    <dbReference type="NCBI Taxonomy" id="96345"/>
    <lineage>
        <taxon>Bacteria</taxon>
        <taxon>Pseudomonadati</taxon>
        <taxon>Bacteroidota</taxon>
        <taxon>Flavobacteriia</taxon>
        <taxon>Flavobacteriales</taxon>
        <taxon>Flavobacteriaceae</taxon>
        <taxon>Flavobacterium</taxon>
    </lineage>
</organism>
<accession>A0A075RK88</accession>
<dbReference type="GO" id="GO:0055085">
    <property type="term" value="P:transmembrane transport"/>
    <property type="evidence" value="ECO:0007669"/>
    <property type="project" value="InterPro"/>
</dbReference>
<name>A0A075RK88_FLAPS</name>
<protein>
    <submittedName>
        <fullName evidence="1">Energy transducer TonB</fullName>
    </submittedName>
</protein>
<dbReference type="PANTHER" id="PTHR33446:SF2">
    <property type="entry name" value="PROTEIN TONB"/>
    <property type="match status" value="1"/>
</dbReference>
<dbReference type="EMBL" id="CP059075">
    <property type="protein sequence ID" value="QRE03943.1"/>
    <property type="molecule type" value="Genomic_DNA"/>
</dbReference>
<dbReference type="GO" id="GO:0098797">
    <property type="term" value="C:plasma membrane protein complex"/>
    <property type="evidence" value="ECO:0007669"/>
    <property type="project" value="TreeGrafter"/>
</dbReference>
<dbReference type="Proteomes" id="UP000596329">
    <property type="component" value="Chromosome"/>
</dbReference>
<dbReference type="KEGG" id="fpv:IA03_10845"/>
<dbReference type="KEGG" id="fpk:IA06_10815"/>
<evidence type="ECO:0000313" key="2">
    <source>
        <dbReference type="Proteomes" id="UP000596329"/>
    </source>
</evidence>
<dbReference type="SUPFAM" id="SSF74653">
    <property type="entry name" value="TolA/TonB C-terminal domain"/>
    <property type="match status" value="1"/>
</dbReference>
<evidence type="ECO:0000313" key="1">
    <source>
        <dbReference type="EMBL" id="QRE03943.1"/>
    </source>
</evidence>
<dbReference type="KEGG" id="fpw:IA04_10730"/>
<dbReference type="GeneID" id="66553303"/>
<proteinExistence type="predicted"/>
<sequence length="130" mass="14268">MKKMLLIVMVLLASQFIFAQAPLGETKSLPVSYEDAEVKPEFPGGHNEFMKFIGENFALPEVEGISGTIKLSFVIEISGKITEIKILSDLGSGTGEEAKRVVAKSPNWSPGEYDGKQVRVKFLLPIIIKN</sequence>
<gene>
    <name evidence="1" type="ORF">H0H26_13915</name>
</gene>
<dbReference type="InterPro" id="IPR051045">
    <property type="entry name" value="TonB-dependent_transducer"/>
</dbReference>
<reference evidence="1 2" key="1">
    <citation type="submission" date="2020-07" db="EMBL/GenBank/DDBJ databases">
        <title>Genomic characterization of Flavobacterium psychrophilum strains.</title>
        <authorList>
            <person name="Castillo D."/>
            <person name="Jorgensen J."/>
            <person name="Middelboe M."/>
        </authorList>
    </citation>
    <scope>NUCLEOTIDE SEQUENCE [LARGE SCALE GENOMIC DNA]</scope>
    <source>
        <strain evidence="1 2">FPS-R7</strain>
    </source>
</reference>
<dbReference type="KEGG" id="fpc:FPSM_02311"/>
<dbReference type="RefSeq" id="WP_011964289.1">
    <property type="nucleotide sequence ID" value="NZ_BJSX01000059.1"/>
</dbReference>
<dbReference type="PANTHER" id="PTHR33446">
    <property type="entry name" value="PROTEIN TONB-RELATED"/>
    <property type="match status" value="1"/>
</dbReference>
<dbReference type="Pfam" id="PF03544">
    <property type="entry name" value="TonB_C"/>
    <property type="match status" value="1"/>
</dbReference>
<dbReference type="InterPro" id="IPR037682">
    <property type="entry name" value="TonB_C"/>
</dbReference>
<dbReference type="AlphaFoldDB" id="A0A075RK88"/>
<dbReference type="PROSITE" id="PS52015">
    <property type="entry name" value="TONB_CTD"/>
    <property type="match status" value="1"/>
</dbReference>
<dbReference type="GO" id="GO:0031992">
    <property type="term" value="F:energy transducer activity"/>
    <property type="evidence" value="ECO:0007669"/>
    <property type="project" value="TreeGrafter"/>
</dbReference>
<dbReference type="Gene3D" id="3.30.1150.10">
    <property type="match status" value="1"/>
</dbReference>
<dbReference type="KEGG" id="fpq:IB65_11085"/>
<dbReference type="OMA" id="ISEAFFC"/>